<keyword evidence="1" id="KW-0723">Serine/threonine-protein kinase</keyword>
<dbReference type="Pfam" id="PF13581">
    <property type="entry name" value="HATPase_c_2"/>
    <property type="match status" value="1"/>
</dbReference>
<organism evidence="3 4">
    <name type="scientific">Allonocardiopsis opalescens</name>
    <dbReference type="NCBI Taxonomy" id="1144618"/>
    <lineage>
        <taxon>Bacteria</taxon>
        <taxon>Bacillati</taxon>
        <taxon>Actinomycetota</taxon>
        <taxon>Actinomycetes</taxon>
        <taxon>Streptosporangiales</taxon>
        <taxon>Allonocardiopsis</taxon>
    </lineage>
</organism>
<dbReference type="OrthoDB" id="4284922at2"/>
<evidence type="ECO:0000313" key="4">
    <source>
        <dbReference type="Proteomes" id="UP000237846"/>
    </source>
</evidence>
<dbReference type="EMBL" id="PVZC01000003">
    <property type="protein sequence ID" value="PRX99661.1"/>
    <property type="molecule type" value="Genomic_DNA"/>
</dbReference>
<keyword evidence="3" id="KW-0808">Transferase</keyword>
<gene>
    <name evidence="3" type="ORF">CLV72_103266</name>
</gene>
<reference evidence="3 4" key="1">
    <citation type="submission" date="2018-03" db="EMBL/GenBank/DDBJ databases">
        <title>Genomic Encyclopedia of Archaeal and Bacterial Type Strains, Phase II (KMG-II): from individual species to whole genera.</title>
        <authorList>
            <person name="Goeker M."/>
        </authorList>
    </citation>
    <scope>NUCLEOTIDE SEQUENCE [LARGE SCALE GENOMIC DNA]</scope>
    <source>
        <strain evidence="3 4">DSM 45601</strain>
    </source>
</reference>
<dbReference type="SUPFAM" id="SSF55874">
    <property type="entry name" value="ATPase domain of HSP90 chaperone/DNA topoisomerase II/histidine kinase"/>
    <property type="match status" value="1"/>
</dbReference>
<protein>
    <submittedName>
        <fullName evidence="3">Histidine kinase-like protein</fullName>
    </submittedName>
</protein>
<dbReference type="Proteomes" id="UP000237846">
    <property type="component" value="Unassembled WGS sequence"/>
</dbReference>
<proteinExistence type="predicted"/>
<feature type="domain" description="Histidine kinase/HSP90-like ATPase" evidence="2">
    <location>
        <begin position="28"/>
        <end position="122"/>
    </location>
</feature>
<sequence length="143" mass="15201">MSRGVGFPQAVHREAVGHQTCQRTFAGTFDQVAAVRDFVHAHLPPGEAREDAKLVASELATNAIQHTQSGSPSGVFTVKLACGSHMIRVEVTDEGSPLPILGPTASTNGEHGRGLAIVAAVACEWGWAGHFNERTVWAEMNCE</sequence>
<keyword evidence="3" id="KW-0418">Kinase</keyword>
<name>A0A2T0Q7A2_9ACTN</name>
<accession>A0A2T0Q7A2</accession>
<evidence type="ECO:0000256" key="1">
    <source>
        <dbReference type="ARBA" id="ARBA00022527"/>
    </source>
</evidence>
<dbReference type="InterPro" id="IPR050267">
    <property type="entry name" value="Anti-sigma-factor_SerPK"/>
</dbReference>
<dbReference type="AlphaFoldDB" id="A0A2T0Q7A2"/>
<keyword evidence="4" id="KW-1185">Reference proteome</keyword>
<evidence type="ECO:0000259" key="2">
    <source>
        <dbReference type="Pfam" id="PF13581"/>
    </source>
</evidence>
<evidence type="ECO:0000313" key="3">
    <source>
        <dbReference type="EMBL" id="PRX99661.1"/>
    </source>
</evidence>
<dbReference type="RefSeq" id="WP_106244424.1">
    <property type="nucleotide sequence ID" value="NZ_PVZC01000003.1"/>
</dbReference>
<dbReference type="InterPro" id="IPR003594">
    <property type="entry name" value="HATPase_dom"/>
</dbReference>
<dbReference type="PANTHER" id="PTHR35526">
    <property type="entry name" value="ANTI-SIGMA-F FACTOR RSBW-RELATED"/>
    <property type="match status" value="1"/>
</dbReference>
<dbReference type="InterPro" id="IPR036890">
    <property type="entry name" value="HATPase_C_sf"/>
</dbReference>
<dbReference type="GO" id="GO:0004674">
    <property type="term" value="F:protein serine/threonine kinase activity"/>
    <property type="evidence" value="ECO:0007669"/>
    <property type="project" value="UniProtKB-KW"/>
</dbReference>
<dbReference type="Gene3D" id="3.30.565.10">
    <property type="entry name" value="Histidine kinase-like ATPase, C-terminal domain"/>
    <property type="match status" value="1"/>
</dbReference>
<dbReference type="PANTHER" id="PTHR35526:SF3">
    <property type="entry name" value="ANTI-SIGMA-F FACTOR RSBW"/>
    <property type="match status" value="1"/>
</dbReference>
<dbReference type="CDD" id="cd16936">
    <property type="entry name" value="HATPase_RsbW-like"/>
    <property type="match status" value="1"/>
</dbReference>
<comment type="caution">
    <text evidence="3">The sequence shown here is derived from an EMBL/GenBank/DDBJ whole genome shotgun (WGS) entry which is preliminary data.</text>
</comment>